<feature type="transmembrane region" description="Helical" evidence="1">
    <location>
        <begin position="263"/>
        <end position="284"/>
    </location>
</feature>
<dbReference type="Gene3D" id="1.20.1530.20">
    <property type="match status" value="1"/>
</dbReference>
<dbReference type="Proteomes" id="UP001361239">
    <property type="component" value="Unassembled WGS sequence"/>
</dbReference>
<accession>A0ABU8RRL7</accession>
<feature type="transmembrane region" description="Helical" evidence="1">
    <location>
        <begin position="68"/>
        <end position="88"/>
    </location>
</feature>
<reference evidence="2 3" key="1">
    <citation type="submission" date="2024-03" db="EMBL/GenBank/DDBJ databases">
        <authorList>
            <person name="Jo J.-H."/>
        </authorList>
    </citation>
    <scope>NUCLEOTIDE SEQUENCE [LARGE SCALE GENOMIC DNA]</scope>
    <source>
        <strain evidence="2 3">PS1R-30</strain>
    </source>
</reference>
<keyword evidence="1" id="KW-1133">Transmembrane helix</keyword>
<feature type="transmembrane region" description="Helical" evidence="1">
    <location>
        <begin position="203"/>
        <end position="222"/>
    </location>
</feature>
<evidence type="ECO:0000256" key="1">
    <source>
        <dbReference type="SAM" id="Phobius"/>
    </source>
</evidence>
<feature type="transmembrane region" description="Helical" evidence="1">
    <location>
        <begin position="39"/>
        <end position="56"/>
    </location>
</feature>
<dbReference type="PIRSF" id="PIRSF026166">
    <property type="entry name" value="UCP026166"/>
    <property type="match status" value="1"/>
</dbReference>
<keyword evidence="3" id="KW-1185">Reference proteome</keyword>
<gene>
    <name evidence="2" type="ORF">WG901_03730</name>
</gene>
<feature type="transmembrane region" description="Helical" evidence="1">
    <location>
        <begin position="228"/>
        <end position="251"/>
    </location>
</feature>
<dbReference type="PANTHER" id="PTHR18640">
    <property type="entry name" value="SOLUTE CARRIER FAMILY 10 MEMBER 7"/>
    <property type="match status" value="1"/>
</dbReference>
<dbReference type="EMBL" id="JBBHJZ010000001">
    <property type="protein sequence ID" value="MEJ5975730.1"/>
    <property type="molecule type" value="Genomic_DNA"/>
</dbReference>
<proteinExistence type="predicted"/>
<feature type="transmembrane region" description="Helical" evidence="1">
    <location>
        <begin position="94"/>
        <end position="119"/>
    </location>
</feature>
<sequence length="323" mass="34010">MIALLGKIDPMVRLITAAILLATVLPVEGRAHEIAQMVSNAAVFVLFLLYGLRLSRREVLAGLGNHRLLLPLVAFVFGVMTVAGWGLWQASATVLPPMLALGFLYLGVLPSTVQSATAYSSLAGGNVASSVVAAALINILGVFISAPLFALLAGNAGGEFHGDQLVKVVTMLLLPFVAGQVLQGFVRGWIMEHKQLITRMDRSSIAIAVYVAFSGAVEQGIWTKVDAVGWAGVLLGSAVLMVLGYGGAWLLGGLLRLSHGDRIAMLFAGAQKSIAMGAPLATVLFPSEMAGIVILPLIVYHLVQMIVAAPMATRLRGDREPTH</sequence>
<comment type="caution">
    <text evidence="2">The sequence shown here is derived from an EMBL/GenBank/DDBJ whole genome shotgun (WGS) entry which is preliminary data.</text>
</comment>
<dbReference type="PANTHER" id="PTHR18640:SF5">
    <property type="entry name" value="SODIUM_BILE ACID COTRANSPORTER 7"/>
    <property type="match status" value="1"/>
</dbReference>
<keyword evidence="1" id="KW-0812">Transmembrane</keyword>
<protein>
    <submittedName>
        <fullName evidence="2">Bile acid:sodium symporter family protein</fullName>
    </submittedName>
</protein>
<evidence type="ECO:0000313" key="3">
    <source>
        <dbReference type="Proteomes" id="UP001361239"/>
    </source>
</evidence>
<keyword evidence="1" id="KW-0472">Membrane</keyword>
<name>A0ABU8RRL7_9SPHN</name>
<dbReference type="InterPro" id="IPR038770">
    <property type="entry name" value="Na+/solute_symporter_sf"/>
</dbReference>
<feature type="transmembrane region" description="Helical" evidence="1">
    <location>
        <begin position="131"/>
        <end position="153"/>
    </location>
</feature>
<organism evidence="2 3">
    <name type="scientific">Novosphingobium anseongense</name>
    <dbReference type="NCBI Taxonomy" id="3133436"/>
    <lineage>
        <taxon>Bacteria</taxon>
        <taxon>Pseudomonadati</taxon>
        <taxon>Pseudomonadota</taxon>
        <taxon>Alphaproteobacteria</taxon>
        <taxon>Sphingomonadales</taxon>
        <taxon>Sphingomonadaceae</taxon>
        <taxon>Novosphingobium</taxon>
    </lineage>
</organism>
<evidence type="ECO:0000313" key="2">
    <source>
        <dbReference type="EMBL" id="MEJ5975730.1"/>
    </source>
</evidence>
<dbReference type="RefSeq" id="WP_339585662.1">
    <property type="nucleotide sequence ID" value="NZ_JBBHJZ010000001.1"/>
</dbReference>
<feature type="transmembrane region" description="Helical" evidence="1">
    <location>
        <begin position="165"/>
        <end position="182"/>
    </location>
</feature>
<dbReference type="Pfam" id="PF13593">
    <property type="entry name" value="SBF_like"/>
    <property type="match status" value="1"/>
</dbReference>
<dbReference type="InterPro" id="IPR016833">
    <property type="entry name" value="Put_Na-Bile_cotransptr"/>
</dbReference>
<feature type="transmembrane region" description="Helical" evidence="1">
    <location>
        <begin position="290"/>
        <end position="309"/>
    </location>
</feature>